<dbReference type="AlphaFoldDB" id="E6PWG8"/>
<dbReference type="EMBL" id="CABM01000070">
    <property type="protein sequence ID" value="CBH99275.1"/>
    <property type="molecule type" value="Genomic_DNA"/>
</dbReference>
<reference evidence="1" key="1">
    <citation type="submission" date="2009-10" db="EMBL/GenBank/DDBJ databases">
        <title>Diversity of trophic interactions inside an arsenic-rich microbial ecosystem.</title>
        <authorList>
            <person name="Bertin P.N."/>
            <person name="Heinrich-Salmeron A."/>
            <person name="Pelletier E."/>
            <person name="Goulhen-Chollet F."/>
            <person name="Arsene-Ploetze F."/>
            <person name="Gallien S."/>
            <person name="Calteau A."/>
            <person name="Vallenet D."/>
            <person name="Casiot C."/>
            <person name="Chane-Woon-Ming B."/>
            <person name="Giloteaux L."/>
            <person name="Barakat M."/>
            <person name="Bonnefoy V."/>
            <person name="Bruneel O."/>
            <person name="Chandler M."/>
            <person name="Cleiss J."/>
            <person name="Duran R."/>
            <person name="Elbaz-Poulichet F."/>
            <person name="Fonknechten N."/>
            <person name="Lauga B."/>
            <person name="Mornico D."/>
            <person name="Ortet P."/>
            <person name="Schaeffer C."/>
            <person name="Siguier P."/>
            <person name="Alexander Thil Smith A."/>
            <person name="Van Dorsselaer A."/>
            <person name="Weissenbach J."/>
            <person name="Medigue C."/>
            <person name="Le Paslier D."/>
        </authorList>
    </citation>
    <scope>NUCLEOTIDE SEQUENCE</scope>
</reference>
<sequence>MRYPLSVLLLFGRVTHLVLQILTPAHETTREPKLKQW</sequence>
<comment type="caution">
    <text evidence="1">The sequence shown here is derived from an EMBL/GenBank/DDBJ whole genome shotgun (WGS) entry which is preliminary data.</text>
</comment>
<proteinExistence type="predicted"/>
<protein>
    <submittedName>
        <fullName evidence="1">ABC transporter (Membrane protein)</fullName>
    </submittedName>
</protein>
<gene>
    <name evidence="1" type="ORF">CARN2_0457</name>
</gene>
<accession>E6PWG8</accession>
<evidence type="ECO:0000313" key="1">
    <source>
        <dbReference type="EMBL" id="CBH99275.1"/>
    </source>
</evidence>
<organism evidence="1">
    <name type="scientific">mine drainage metagenome</name>
    <dbReference type="NCBI Taxonomy" id="410659"/>
    <lineage>
        <taxon>unclassified sequences</taxon>
        <taxon>metagenomes</taxon>
        <taxon>ecological metagenomes</taxon>
    </lineage>
</organism>
<name>E6PWG8_9ZZZZ</name>